<evidence type="ECO:0008006" key="5">
    <source>
        <dbReference type="Google" id="ProtNLM"/>
    </source>
</evidence>
<feature type="signal peptide" evidence="2">
    <location>
        <begin position="1"/>
        <end position="26"/>
    </location>
</feature>
<evidence type="ECO:0000313" key="4">
    <source>
        <dbReference type="Proteomes" id="UP001501404"/>
    </source>
</evidence>
<feature type="compositionally biased region" description="Acidic residues" evidence="1">
    <location>
        <begin position="54"/>
        <end position="66"/>
    </location>
</feature>
<protein>
    <recommendedName>
        <fullName evidence="5">Lipoprotein</fullName>
    </recommendedName>
</protein>
<feature type="region of interest" description="Disordered" evidence="1">
    <location>
        <begin position="36"/>
        <end position="80"/>
    </location>
</feature>
<comment type="caution">
    <text evidence="3">The sequence shown here is derived from an EMBL/GenBank/DDBJ whole genome shotgun (WGS) entry which is preliminary data.</text>
</comment>
<evidence type="ECO:0000256" key="2">
    <source>
        <dbReference type="SAM" id="SignalP"/>
    </source>
</evidence>
<reference evidence="4" key="1">
    <citation type="journal article" date="2019" name="Int. J. Syst. Evol. Microbiol.">
        <title>The Global Catalogue of Microorganisms (GCM) 10K type strain sequencing project: providing services to taxonomists for standard genome sequencing and annotation.</title>
        <authorList>
            <consortium name="The Broad Institute Genomics Platform"/>
            <consortium name="The Broad Institute Genome Sequencing Center for Infectious Disease"/>
            <person name="Wu L."/>
            <person name="Ma J."/>
        </authorList>
    </citation>
    <scope>NUCLEOTIDE SEQUENCE [LARGE SCALE GENOMIC DNA]</scope>
    <source>
        <strain evidence="4">JCM 9376</strain>
    </source>
</reference>
<name>A0ABP6PCH7_9ACTN</name>
<dbReference type="EMBL" id="BAAAUU010000008">
    <property type="protein sequence ID" value="GAA3173840.1"/>
    <property type="molecule type" value="Genomic_DNA"/>
</dbReference>
<gene>
    <name evidence="3" type="ORF">GCM10010467_05030</name>
</gene>
<sequence length="281" mass="30323">MIRDRTPPTTSAAGARRIAMPSALLAAVLGLTGCGSDGEGSEARDTYAAVSSAEDAEHDDGEDTAEDASAGMSERDVDDEAAARLDALSEDEFRELLLEEDELPFEPDTYVEESGAEYFHQHIGVTGDTYVTGFGDEECTRQMDGINERLVGQDPQDGLIRQASRATETGEERLYLWMLSYAEAVDTEPLWDDVLDACEGRRLEDGADTIDFSAFAAAGFRGLTMEMGVENGSDVVEMDGYSATRDMGRNLLMISAVNVDAATFEDVLTAQAAKIDARLGR</sequence>
<feature type="chain" id="PRO_5045274151" description="Lipoprotein" evidence="2">
    <location>
        <begin position="27"/>
        <end position="281"/>
    </location>
</feature>
<accession>A0ABP6PCH7</accession>
<dbReference type="Proteomes" id="UP001501404">
    <property type="component" value="Unassembled WGS sequence"/>
</dbReference>
<organism evidence="3 4">
    <name type="scientific">Actinocorallia glomerata</name>
    <dbReference type="NCBI Taxonomy" id="46203"/>
    <lineage>
        <taxon>Bacteria</taxon>
        <taxon>Bacillati</taxon>
        <taxon>Actinomycetota</taxon>
        <taxon>Actinomycetes</taxon>
        <taxon>Streptosporangiales</taxon>
        <taxon>Thermomonosporaceae</taxon>
        <taxon>Actinocorallia</taxon>
    </lineage>
</organism>
<evidence type="ECO:0000313" key="3">
    <source>
        <dbReference type="EMBL" id="GAA3173840.1"/>
    </source>
</evidence>
<evidence type="ECO:0000256" key="1">
    <source>
        <dbReference type="SAM" id="MobiDB-lite"/>
    </source>
</evidence>
<keyword evidence="2" id="KW-0732">Signal</keyword>
<proteinExistence type="predicted"/>
<keyword evidence="4" id="KW-1185">Reference proteome</keyword>
<dbReference type="PROSITE" id="PS51257">
    <property type="entry name" value="PROKAR_LIPOPROTEIN"/>
    <property type="match status" value="1"/>
</dbReference>
<dbReference type="RefSeq" id="WP_344681487.1">
    <property type="nucleotide sequence ID" value="NZ_BAAAUU010000008.1"/>
</dbReference>